<dbReference type="CDD" id="cd15798">
    <property type="entry name" value="PMEI-like_3"/>
    <property type="match status" value="1"/>
</dbReference>
<dbReference type="RefSeq" id="XP_008458040.3">
    <property type="nucleotide sequence ID" value="XM_008459818.3"/>
</dbReference>
<keyword evidence="6 9" id="KW-0378">Hydrolase</keyword>
<evidence type="ECO:0000259" key="10">
    <source>
        <dbReference type="SMART" id="SM00856"/>
    </source>
</evidence>
<dbReference type="Pfam" id="PF01095">
    <property type="entry name" value="Pectinesterase"/>
    <property type="match status" value="1"/>
</dbReference>
<dbReference type="KEGG" id="cmo:103497582"/>
<sequence length="605" mass="66854">MPSLYSPPTLSTFLHNSSHFQTMENTKLSLALFATLLLTNAIIVRANSNENGVMDNISSLIETSCAITLYPQLCHSTISSIIGTSNLLSLKDIVQLSLSVAMDAAKLNNGNIKKLTMSFNNVSKRDRIPLHDCVKSTDRTIYELDKAIEDFREYPNKKSLTSYADDLKTFLSSAITNQVTCLDGFQDDKTEKGVLRVIENTHIHATKLCSNALALVKKLTTEIALIDEKNLVVHDFPYKITWISSQINDLKIVLFSNQEEGENGRREDLENGIKWPEWMSIQDQKLLESSSSEAAADVVVAVDGSGNYKTVSEAVEAAPSKNSKRYIIKIKAGVYRENVDVPSSKRNIMFWGDGRSNTIITAYRSHGSGWSTFNSATVVAVGDGFLARDISFENTAGPANGQAVALRVGSDHSAFYRCGMLGYQDTLYVHSNRQFFVNCVVAGTVDFVFGNAAAVIQNSDLTPRKPGPNQRNMVTAQSRTDLNQNTGIVIQKCRIKATSDLEPVIKEFPSFLGRPWEEYARVVVMQTTITNVIDKKGWSTWNGDIKKPYFAEYDNNGAGANTSGRVPWSLVINEADAKTFTAERFIGGADWLPSTGFPYQLGLYN</sequence>
<evidence type="ECO:0000256" key="6">
    <source>
        <dbReference type="ARBA" id="ARBA00022801"/>
    </source>
</evidence>
<dbReference type="InterPro" id="IPR012334">
    <property type="entry name" value="Pectin_lyas_fold"/>
</dbReference>
<dbReference type="Proteomes" id="UP001652600">
    <property type="component" value="Chromosome 1"/>
</dbReference>
<feature type="domain" description="Pectinesterase inhibitor" evidence="10">
    <location>
        <begin position="56"/>
        <end position="215"/>
    </location>
</feature>
<keyword evidence="5" id="KW-0964">Secreted</keyword>
<proteinExistence type="inferred from homology"/>
<accession>A0A1S3C861</accession>
<dbReference type="GO" id="GO:0004857">
    <property type="term" value="F:enzyme inhibitor activity"/>
    <property type="evidence" value="ECO:0007669"/>
    <property type="project" value="InterPro"/>
</dbReference>
<dbReference type="SUPFAM" id="SSF51126">
    <property type="entry name" value="Pectin lyase-like"/>
    <property type="match status" value="1"/>
</dbReference>
<comment type="subcellular location">
    <subcellularLocation>
        <location evidence="1">Secreted</location>
        <location evidence="1">Cell wall</location>
    </subcellularLocation>
</comment>
<keyword evidence="11" id="KW-1185">Reference proteome</keyword>
<evidence type="ECO:0000313" key="12">
    <source>
        <dbReference type="RefSeq" id="XP_008458040.3"/>
    </source>
</evidence>
<dbReference type="InterPro" id="IPR006501">
    <property type="entry name" value="Pectinesterase_inhib_dom"/>
</dbReference>
<comment type="pathway">
    <text evidence="2 9">Glycan metabolism; pectin degradation; 2-dehydro-3-deoxy-D-gluconate from pectin: step 1/5.</text>
</comment>
<dbReference type="GO" id="GO:0042545">
    <property type="term" value="P:cell wall modification"/>
    <property type="evidence" value="ECO:0007669"/>
    <property type="project" value="UniProtKB-UniRule"/>
</dbReference>
<evidence type="ECO:0000256" key="3">
    <source>
        <dbReference type="ARBA" id="ARBA00006027"/>
    </source>
</evidence>
<feature type="active site" evidence="8">
    <location>
        <position position="446"/>
    </location>
</feature>
<organism evidence="11 12">
    <name type="scientific">Cucumis melo</name>
    <name type="common">Muskmelon</name>
    <dbReference type="NCBI Taxonomy" id="3656"/>
    <lineage>
        <taxon>Eukaryota</taxon>
        <taxon>Viridiplantae</taxon>
        <taxon>Streptophyta</taxon>
        <taxon>Embryophyta</taxon>
        <taxon>Tracheophyta</taxon>
        <taxon>Spermatophyta</taxon>
        <taxon>Magnoliopsida</taxon>
        <taxon>eudicotyledons</taxon>
        <taxon>Gunneridae</taxon>
        <taxon>Pentapetalae</taxon>
        <taxon>rosids</taxon>
        <taxon>fabids</taxon>
        <taxon>Cucurbitales</taxon>
        <taxon>Cucurbitaceae</taxon>
        <taxon>Benincaseae</taxon>
        <taxon>Cucumis</taxon>
    </lineage>
</organism>
<evidence type="ECO:0000256" key="9">
    <source>
        <dbReference type="RuleBase" id="RU000589"/>
    </source>
</evidence>
<protein>
    <recommendedName>
        <fullName evidence="9">Pectinesterase</fullName>
        <ecNumber evidence="9">3.1.1.11</ecNumber>
    </recommendedName>
</protein>
<dbReference type="Gene3D" id="2.160.20.10">
    <property type="entry name" value="Single-stranded right-handed beta-helix, Pectin lyase-like"/>
    <property type="match status" value="1"/>
</dbReference>
<dbReference type="eggNOG" id="ENOG502QVK0">
    <property type="taxonomic scope" value="Eukaryota"/>
</dbReference>
<dbReference type="InterPro" id="IPR000070">
    <property type="entry name" value="Pectinesterase_cat"/>
</dbReference>
<dbReference type="Gene3D" id="1.20.140.40">
    <property type="entry name" value="Invertase/pectin methylesterase inhibitor family protein"/>
    <property type="match status" value="1"/>
</dbReference>
<dbReference type="GeneID" id="103497582"/>
<dbReference type="GO" id="GO:0030599">
    <property type="term" value="F:pectinesterase activity"/>
    <property type="evidence" value="ECO:0007669"/>
    <property type="project" value="UniProtKB-UniRule"/>
</dbReference>
<dbReference type="PROSITE" id="PS00503">
    <property type="entry name" value="PECTINESTERASE_2"/>
    <property type="match status" value="1"/>
</dbReference>
<evidence type="ECO:0000256" key="8">
    <source>
        <dbReference type="PROSITE-ProRule" id="PRU10040"/>
    </source>
</evidence>
<dbReference type="SUPFAM" id="SSF101148">
    <property type="entry name" value="Plant invertase/pectin methylesterase inhibitor"/>
    <property type="match status" value="1"/>
</dbReference>
<dbReference type="EC" id="3.1.1.11" evidence="9"/>
<reference evidence="12" key="2">
    <citation type="submission" date="2025-08" db="UniProtKB">
        <authorList>
            <consortium name="RefSeq"/>
        </authorList>
    </citation>
    <scope>IDENTIFICATION</scope>
    <source>
        <tissue evidence="12">Stem</tissue>
    </source>
</reference>
<comment type="similarity">
    <text evidence="4">In the C-terminal section; belongs to the pectinesterase family.</text>
</comment>
<dbReference type="AlphaFoldDB" id="A0A1S3C861"/>
<dbReference type="UniPathway" id="UPA00545">
    <property type="reaction ID" value="UER00823"/>
</dbReference>
<dbReference type="InterPro" id="IPR033131">
    <property type="entry name" value="Pectinesterase_Asp_AS"/>
</dbReference>
<dbReference type="NCBIfam" id="TIGR01614">
    <property type="entry name" value="PME_inhib"/>
    <property type="match status" value="1"/>
</dbReference>
<evidence type="ECO:0000256" key="7">
    <source>
        <dbReference type="ARBA" id="ARBA00023085"/>
    </source>
</evidence>
<evidence type="ECO:0000256" key="4">
    <source>
        <dbReference type="ARBA" id="ARBA00007786"/>
    </source>
</evidence>
<dbReference type="Pfam" id="PF04043">
    <property type="entry name" value="PMEI"/>
    <property type="match status" value="1"/>
</dbReference>
<dbReference type="InterPro" id="IPR011050">
    <property type="entry name" value="Pectin_lyase_fold/virulence"/>
</dbReference>
<evidence type="ECO:0000256" key="2">
    <source>
        <dbReference type="ARBA" id="ARBA00005184"/>
    </source>
</evidence>
<name>A0A1S3C861_CUCME</name>
<reference evidence="11" key="1">
    <citation type="submission" date="2025-05" db="UniProtKB">
        <authorList>
            <consortium name="RefSeq"/>
        </authorList>
    </citation>
    <scope>NUCLEOTIDE SEQUENCE [LARGE SCALE GENOMIC DNA]</scope>
</reference>
<dbReference type="InParanoid" id="A0A1S3C861"/>
<dbReference type="SMART" id="SM00856">
    <property type="entry name" value="PMEI"/>
    <property type="match status" value="1"/>
</dbReference>
<dbReference type="InterPro" id="IPR035513">
    <property type="entry name" value="Invertase/methylesterase_inhib"/>
</dbReference>
<dbReference type="GO" id="GO:0045490">
    <property type="term" value="P:pectin catabolic process"/>
    <property type="evidence" value="ECO:0007669"/>
    <property type="project" value="UniProtKB-UniRule"/>
</dbReference>
<keyword evidence="5" id="KW-0134">Cell wall</keyword>
<comment type="catalytic activity">
    <reaction evidence="9">
        <text>[(1-&gt;4)-alpha-D-galacturonosyl methyl ester](n) + n H2O = [(1-&gt;4)-alpha-D-galacturonosyl](n) + n methanol + n H(+)</text>
        <dbReference type="Rhea" id="RHEA:22380"/>
        <dbReference type="Rhea" id="RHEA-COMP:14570"/>
        <dbReference type="Rhea" id="RHEA-COMP:14573"/>
        <dbReference type="ChEBI" id="CHEBI:15377"/>
        <dbReference type="ChEBI" id="CHEBI:15378"/>
        <dbReference type="ChEBI" id="CHEBI:17790"/>
        <dbReference type="ChEBI" id="CHEBI:140522"/>
        <dbReference type="ChEBI" id="CHEBI:140523"/>
        <dbReference type="EC" id="3.1.1.11"/>
    </reaction>
</comment>
<evidence type="ECO:0000256" key="1">
    <source>
        <dbReference type="ARBA" id="ARBA00004191"/>
    </source>
</evidence>
<keyword evidence="7 9" id="KW-0063">Aspartyl esterase</keyword>
<dbReference type="PANTHER" id="PTHR31707">
    <property type="entry name" value="PECTINESTERASE"/>
    <property type="match status" value="1"/>
</dbReference>
<evidence type="ECO:0000313" key="11">
    <source>
        <dbReference type="Proteomes" id="UP001652600"/>
    </source>
</evidence>
<comment type="similarity">
    <text evidence="3">In the N-terminal section; belongs to the PMEI family.</text>
</comment>
<gene>
    <name evidence="12" type="primary">LOC103497582</name>
</gene>
<evidence type="ECO:0000256" key="5">
    <source>
        <dbReference type="ARBA" id="ARBA00022512"/>
    </source>
</evidence>